<organism evidence="2 3">
    <name type="scientific">Ferroplasma acidarmanus Fer1</name>
    <dbReference type="NCBI Taxonomy" id="333146"/>
    <lineage>
        <taxon>Archaea</taxon>
        <taxon>Methanobacteriati</taxon>
        <taxon>Thermoplasmatota</taxon>
        <taxon>Thermoplasmata</taxon>
        <taxon>Thermoplasmatales</taxon>
        <taxon>Ferroplasmaceae</taxon>
        <taxon>Ferroplasma</taxon>
    </lineage>
</organism>
<keyword evidence="1" id="KW-0472">Membrane</keyword>
<dbReference type="GeneID" id="16025377"/>
<proteinExistence type="predicted"/>
<dbReference type="Pfam" id="PF19656">
    <property type="entry name" value="DUF6159"/>
    <property type="match status" value="1"/>
</dbReference>
<dbReference type="InterPro" id="IPR046157">
    <property type="entry name" value="DUF6159"/>
</dbReference>
<protein>
    <recommendedName>
        <fullName evidence="4">Glycerophosphoryl diester phosphodiesterase membrane domain-containing protein</fullName>
    </recommendedName>
</protein>
<accession>S0ASX6</accession>
<feature type="transmembrane region" description="Helical" evidence="1">
    <location>
        <begin position="182"/>
        <end position="212"/>
    </location>
</feature>
<dbReference type="HOGENOM" id="CLU_074083_0_0_2"/>
<feature type="transmembrane region" description="Helical" evidence="1">
    <location>
        <begin position="135"/>
        <end position="161"/>
    </location>
</feature>
<reference evidence="2 3" key="1">
    <citation type="journal article" date="2007" name="Proc. Natl. Acad. Sci. U.S.A.">
        <title>Genome dynamics in a natural archaeal population.</title>
        <authorList>
            <person name="Allen E.E."/>
            <person name="Tyson G.W."/>
            <person name="Whitaker R.J."/>
            <person name="Detter J.C."/>
            <person name="Richardson P.M."/>
            <person name="Banfield J.F."/>
        </authorList>
    </citation>
    <scope>NUCLEOTIDE SEQUENCE [LARGE SCALE GENOMIC DNA]</scope>
    <source>
        <strain evidence="3">fer1</strain>
    </source>
</reference>
<keyword evidence="1" id="KW-1133">Transmembrane helix</keyword>
<evidence type="ECO:0000313" key="2">
    <source>
        <dbReference type="EMBL" id="AGO61180.1"/>
    </source>
</evidence>
<feature type="transmembrane region" description="Helical" evidence="1">
    <location>
        <begin position="25"/>
        <end position="49"/>
    </location>
</feature>
<keyword evidence="1" id="KW-0812">Transmembrane</keyword>
<feature type="transmembrane region" description="Helical" evidence="1">
    <location>
        <begin position="61"/>
        <end position="87"/>
    </location>
</feature>
<evidence type="ECO:0008006" key="4">
    <source>
        <dbReference type="Google" id="ProtNLM"/>
    </source>
</evidence>
<dbReference type="RefSeq" id="WP_009887232.1">
    <property type="nucleotide sequence ID" value="NC_021592.1"/>
</dbReference>
<dbReference type="Proteomes" id="UP000014660">
    <property type="component" value="Chromosome"/>
</dbReference>
<evidence type="ECO:0000256" key="1">
    <source>
        <dbReference type="SAM" id="Phobius"/>
    </source>
</evidence>
<evidence type="ECO:0000313" key="3">
    <source>
        <dbReference type="Proteomes" id="UP000014660"/>
    </source>
</evidence>
<keyword evidence="3" id="KW-1185">Reference proteome</keyword>
<dbReference type="EMBL" id="CP004145">
    <property type="protein sequence ID" value="AGO61180.1"/>
    <property type="molecule type" value="Genomic_DNA"/>
</dbReference>
<gene>
    <name evidence="2" type="ORF">FACI_IFERC00001G1200</name>
</gene>
<feature type="transmembrane region" description="Helical" evidence="1">
    <location>
        <begin position="218"/>
        <end position="240"/>
    </location>
</feature>
<dbReference type="AlphaFoldDB" id="S0ASX6"/>
<sequence length="288" mass="31633">MFESLKSGWKLAKQVRKSISGNKKLYLYPVITGLISGIIFIATFVLLILEVPVTPYSDYYYILGIFLAYVFTYFVATLLIIAMMISYRGYRSGNPVSMGQALSISRQYSGKAFEWAILYSVLLMILRAIESRVRGIGGIIIASMGSFAITVATFFVVPSILDYKLGPIRAIEKSVETIKSHFGNTFGGVIYIDIYTLIFTGSGFILLLLSVVLAGAGISFAVILPIIIIAVLLIILGLILNFTYTNIFKLILFDYINGKGLPDGLDENLINSSIRRKGGTGGFGNMPF</sequence>
<name>S0ASX6_FERAC</name>
<dbReference type="KEGG" id="fac:FACI_IFERC01G1200"/>